<comment type="subcellular location">
    <subcellularLocation>
        <location evidence="1">Mitochondrion</location>
    </subcellularLocation>
</comment>
<evidence type="ECO:0000313" key="10">
    <source>
        <dbReference type="EMBL" id="KPP77523.1"/>
    </source>
</evidence>
<evidence type="ECO:0000256" key="8">
    <source>
        <dbReference type="ARBA" id="ARBA00035534"/>
    </source>
</evidence>
<feature type="domain" description="Large ribosomal subunit protein mL46 N-terminal" evidence="9">
    <location>
        <begin position="57"/>
        <end position="159"/>
    </location>
</feature>
<evidence type="ECO:0000256" key="5">
    <source>
        <dbReference type="ARBA" id="ARBA00023128"/>
    </source>
</evidence>
<dbReference type="InterPro" id="IPR033650">
    <property type="entry name" value="Ribosomal_mL46_NUDIX"/>
</dbReference>
<dbReference type="FunFam" id="3.90.79.10:FF:000018">
    <property type="entry name" value="39S ribosomal protein L46, mitochondrial"/>
    <property type="match status" value="1"/>
</dbReference>
<dbReference type="SUPFAM" id="SSF55811">
    <property type="entry name" value="Nudix"/>
    <property type="match status" value="1"/>
</dbReference>
<dbReference type="GO" id="GO:0003735">
    <property type="term" value="F:structural constituent of ribosome"/>
    <property type="evidence" value="ECO:0007669"/>
    <property type="project" value="InterPro"/>
</dbReference>
<accession>A0A0P7V6H3</accession>
<evidence type="ECO:0000256" key="2">
    <source>
        <dbReference type="ARBA" id="ARBA00009070"/>
    </source>
</evidence>
<dbReference type="PANTHER" id="PTHR13124:SF12">
    <property type="entry name" value="LARGE RIBOSOMAL SUBUNIT PROTEIN ML46"/>
    <property type="match status" value="1"/>
</dbReference>
<dbReference type="CDD" id="cd04661">
    <property type="entry name" value="NUDIX_MRP_L46"/>
    <property type="match status" value="1"/>
</dbReference>
<dbReference type="InterPro" id="IPR015797">
    <property type="entry name" value="NUDIX_hydrolase-like_dom_sf"/>
</dbReference>
<dbReference type="Pfam" id="PF11788">
    <property type="entry name" value="MRP-L46"/>
    <property type="match status" value="1"/>
</dbReference>
<keyword evidence="5" id="KW-0496">Mitochondrion</keyword>
<evidence type="ECO:0000256" key="6">
    <source>
        <dbReference type="ARBA" id="ARBA00023274"/>
    </source>
</evidence>
<comment type="similarity">
    <text evidence="2">Belongs to the mitochondrion-specific ribosomal protein mL46 family.</text>
</comment>
<protein>
    <recommendedName>
        <fullName evidence="7">Large ribosomal subunit protein mL46</fullName>
    </recommendedName>
    <alternativeName>
        <fullName evidence="8">39S ribosomal protein L46, mitochondrial</fullName>
    </alternativeName>
</protein>
<dbReference type="EMBL" id="JARO02000749">
    <property type="protein sequence ID" value="KPP77523.1"/>
    <property type="molecule type" value="Genomic_DNA"/>
</dbReference>
<sequence length="292" mass="33383">MAAASSTIFLRPLRRLFERALDSGTYACYYRSVSLGVPSWTALLPAAAAAGSAASRWKLFGAVCLQRLPVLSQKPTPLEERFGELVHQLDLENSLYSDHELRLQEEAERMSRKKDDYDSDEEDSAHQDIITAEDLEDSWEQRLKKVRTSLVFQEMDEKNLSSVDRCLSDNLMLLAKQRVGEEDLWLLPQQPWEAGETLRQTAERALASLPGADFKATFLGNVPCGVYKYKFPKDIRTESCVGAKVFFFKALLSKDHHSKTQEGAFMWLRKEELSDYLRPAYLKQVNRFVFDI</sequence>
<name>A0A0P7V6H3_SCLFO</name>
<evidence type="ECO:0000259" key="9">
    <source>
        <dbReference type="Pfam" id="PF11788"/>
    </source>
</evidence>
<dbReference type="GO" id="GO:0005762">
    <property type="term" value="C:mitochondrial large ribosomal subunit"/>
    <property type="evidence" value="ECO:0007669"/>
    <property type="project" value="TreeGrafter"/>
</dbReference>
<keyword evidence="3" id="KW-0809">Transit peptide</keyword>
<evidence type="ECO:0000256" key="4">
    <source>
        <dbReference type="ARBA" id="ARBA00022980"/>
    </source>
</evidence>
<keyword evidence="6" id="KW-0687">Ribonucleoprotein</keyword>
<evidence type="ECO:0000256" key="7">
    <source>
        <dbReference type="ARBA" id="ARBA00035190"/>
    </source>
</evidence>
<dbReference type="STRING" id="113540.ENSSFOP00015067419"/>
<dbReference type="GO" id="GO:0005743">
    <property type="term" value="C:mitochondrial inner membrane"/>
    <property type="evidence" value="ECO:0007669"/>
    <property type="project" value="UniProtKB-ARBA"/>
</dbReference>
<dbReference type="PANTHER" id="PTHR13124">
    <property type="entry name" value="39S RIBOSOMAL PROTEIN L46, MITOCHONDRIAL PRECURSOR-RELATED"/>
    <property type="match status" value="1"/>
</dbReference>
<keyword evidence="4 10" id="KW-0689">Ribosomal protein</keyword>
<proteinExistence type="inferred from homology"/>
<organism evidence="10 11">
    <name type="scientific">Scleropages formosus</name>
    <name type="common">Asian bonytongue</name>
    <name type="synonym">Osteoglossum formosum</name>
    <dbReference type="NCBI Taxonomy" id="113540"/>
    <lineage>
        <taxon>Eukaryota</taxon>
        <taxon>Metazoa</taxon>
        <taxon>Chordata</taxon>
        <taxon>Craniata</taxon>
        <taxon>Vertebrata</taxon>
        <taxon>Euteleostomi</taxon>
        <taxon>Actinopterygii</taxon>
        <taxon>Neopterygii</taxon>
        <taxon>Teleostei</taxon>
        <taxon>Osteoglossocephala</taxon>
        <taxon>Osteoglossomorpha</taxon>
        <taxon>Osteoglossiformes</taxon>
        <taxon>Osteoglossidae</taxon>
        <taxon>Scleropages</taxon>
    </lineage>
</organism>
<evidence type="ECO:0000256" key="3">
    <source>
        <dbReference type="ARBA" id="ARBA00022946"/>
    </source>
</evidence>
<comment type="caution">
    <text evidence="10">The sequence shown here is derived from an EMBL/GenBank/DDBJ whole genome shotgun (WGS) entry which is preliminary data.</text>
</comment>
<dbReference type="AlphaFoldDB" id="A0A0P7V6H3"/>
<evidence type="ECO:0000313" key="11">
    <source>
        <dbReference type="Proteomes" id="UP000034805"/>
    </source>
</evidence>
<dbReference type="InterPro" id="IPR021757">
    <property type="entry name" value="Ribosomal_mL46_N"/>
</dbReference>
<gene>
    <name evidence="10" type="ORF">Z043_103050</name>
</gene>
<dbReference type="Gene3D" id="3.90.79.10">
    <property type="entry name" value="Nucleoside Triphosphate Pyrophosphohydrolase"/>
    <property type="match status" value="1"/>
</dbReference>
<reference evidence="10 11" key="1">
    <citation type="submission" date="2015-08" db="EMBL/GenBank/DDBJ databases">
        <title>The genome of the Asian arowana (Scleropages formosus).</title>
        <authorList>
            <person name="Tan M.H."/>
            <person name="Gan H.M."/>
            <person name="Croft L.J."/>
            <person name="Austin C.M."/>
        </authorList>
    </citation>
    <scope>NUCLEOTIDE SEQUENCE [LARGE SCALE GENOMIC DNA]</scope>
    <source>
        <strain evidence="10">Aro1</strain>
    </source>
</reference>
<dbReference type="InterPro" id="IPR040008">
    <property type="entry name" value="Ribosomal_mL46"/>
</dbReference>
<dbReference type="Proteomes" id="UP000034805">
    <property type="component" value="Unassembled WGS sequence"/>
</dbReference>
<evidence type="ECO:0000256" key="1">
    <source>
        <dbReference type="ARBA" id="ARBA00004173"/>
    </source>
</evidence>